<accession>A0ABQ6YBB6</accession>
<organism evidence="1 2">
    <name type="scientific">Alcanivorax xiamenensis</name>
    <dbReference type="NCBI Taxonomy" id="1177156"/>
    <lineage>
        <taxon>Bacteria</taxon>
        <taxon>Pseudomonadati</taxon>
        <taxon>Pseudomonadota</taxon>
        <taxon>Gammaproteobacteria</taxon>
        <taxon>Oceanospirillales</taxon>
        <taxon>Alcanivoracaceae</taxon>
        <taxon>Alcanivorax</taxon>
    </lineage>
</organism>
<reference evidence="1 2" key="1">
    <citation type="submission" date="2012-09" db="EMBL/GenBank/DDBJ databases">
        <title>Genome Sequence of alkane-degrading Bacterium Alcanivorax sp. 6-D-6.</title>
        <authorList>
            <person name="Lai Q."/>
            <person name="Shao Z."/>
        </authorList>
    </citation>
    <scope>NUCLEOTIDE SEQUENCE [LARGE SCALE GENOMIC DNA]</scope>
    <source>
        <strain evidence="1 2">6-D-6</strain>
    </source>
</reference>
<comment type="caution">
    <text evidence="1">The sequence shown here is derived from an EMBL/GenBank/DDBJ whole genome shotgun (WGS) entry which is preliminary data.</text>
</comment>
<keyword evidence="2" id="KW-1185">Reference proteome</keyword>
<evidence type="ECO:0000313" key="2">
    <source>
        <dbReference type="Proteomes" id="UP000771797"/>
    </source>
</evidence>
<gene>
    <name evidence="1" type="ORF">A6D6_00869</name>
</gene>
<dbReference type="Proteomes" id="UP000771797">
    <property type="component" value="Unassembled WGS sequence"/>
</dbReference>
<name>A0ABQ6YBB6_9GAMM</name>
<evidence type="ECO:0000313" key="1">
    <source>
        <dbReference type="EMBL" id="KAF0807317.1"/>
    </source>
</evidence>
<dbReference type="EMBL" id="AQPF01000004">
    <property type="protein sequence ID" value="KAF0807317.1"/>
    <property type="molecule type" value="Genomic_DNA"/>
</dbReference>
<protein>
    <submittedName>
        <fullName evidence="1">Uncharacterized protein</fullName>
    </submittedName>
</protein>
<sequence>MRLPAAAQGGMASPLHLIPKGVVAQTATTIKYADRVFMTGSRQTSRFPEPREHHDVAIPDIATEEEK</sequence>
<proteinExistence type="predicted"/>